<evidence type="ECO:0000313" key="3">
    <source>
        <dbReference type="Proteomes" id="UP000044602"/>
    </source>
</evidence>
<sequence>MMHLIADDASVFYNWVTTLEAISKHRQDLMSSLMAFNDRAIRDYWRTEMAKQFADKPHSPDDEDLNFQGVQDV</sequence>
<name>A0A0G4MXB1_VERLO</name>
<proteinExistence type="predicted"/>
<evidence type="ECO:0000256" key="1">
    <source>
        <dbReference type="SAM" id="MobiDB-lite"/>
    </source>
</evidence>
<accession>A0A0G4MXB1</accession>
<feature type="region of interest" description="Disordered" evidence="1">
    <location>
        <begin position="54"/>
        <end position="73"/>
    </location>
</feature>
<organism evidence="2 3">
    <name type="scientific">Verticillium longisporum</name>
    <name type="common">Verticillium dahliae var. longisporum</name>
    <dbReference type="NCBI Taxonomy" id="100787"/>
    <lineage>
        <taxon>Eukaryota</taxon>
        <taxon>Fungi</taxon>
        <taxon>Dikarya</taxon>
        <taxon>Ascomycota</taxon>
        <taxon>Pezizomycotina</taxon>
        <taxon>Sordariomycetes</taxon>
        <taxon>Hypocreomycetidae</taxon>
        <taxon>Glomerellales</taxon>
        <taxon>Plectosphaerellaceae</taxon>
        <taxon>Verticillium</taxon>
    </lineage>
</organism>
<reference evidence="3" key="1">
    <citation type="submission" date="2015-05" db="EMBL/GenBank/DDBJ databases">
        <authorList>
            <person name="Fogelqvist Johan"/>
        </authorList>
    </citation>
    <scope>NUCLEOTIDE SEQUENCE [LARGE SCALE GENOMIC DNA]</scope>
</reference>
<dbReference type="Proteomes" id="UP000044602">
    <property type="component" value="Unassembled WGS sequence"/>
</dbReference>
<dbReference type="EMBL" id="CVQH01025678">
    <property type="protein sequence ID" value="CRK38818.1"/>
    <property type="molecule type" value="Genomic_DNA"/>
</dbReference>
<dbReference type="STRING" id="100787.A0A0G4MXB1"/>
<evidence type="ECO:0000313" key="2">
    <source>
        <dbReference type="EMBL" id="CRK38818.1"/>
    </source>
</evidence>
<protein>
    <submittedName>
        <fullName evidence="2">Uncharacterized protein</fullName>
    </submittedName>
</protein>
<feature type="non-terminal residue" evidence="2">
    <location>
        <position position="73"/>
    </location>
</feature>
<dbReference type="AlphaFoldDB" id="A0A0G4MXB1"/>
<gene>
    <name evidence="2" type="ORF">BN1708_020589</name>
</gene>
<keyword evidence="3" id="KW-1185">Reference proteome</keyword>